<organism evidence="2 3">
    <name type="scientific">Lacibacter sediminis</name>
    <dbReference type="NCBI Taxonomy" id="2760713"/>
    <lineage>
        <taxon>Bacteria</taxon>
        <taxon>Pseudomonadati</taxon>
        <taxon>Bacteroidota</taxon>
        <taxon>Chitinophagia</taxon>
        <taxon>Chitinophagales</taxon>
        <taxon>Chitinophagaceae</taxon>
        <taxon>Lacibacter</taxon>
    </lineage>
</organism>
<keyword evidence="1" id="KW-0812">Transmembrane</keyword>
<name>A0A7G5XE08_9BACT</name>
<accession>A0A7G5XE08</accession>
<reference evidence="3" key="1">
    <citation type="submission" date="2020-08" db="EMBL/GenBank/DDBJ databases">
        <title>Lacibacter sp. S13-6-6 genome sequencing.</title>
        <authorList>
            <person name="Jin L."/>
        </authorList>
    </citation>
    <scope>NUCLEOTIDE SEQUENCE [LARGE SCALE GENOMIC DNA]</scope>
    <source>
        <strain evidence="3">S13-6-6</strain>
    </source>
</reference>
<dbReference type="KEGG" id="lacs:H4075_16730"/>
<dbReference type="RefSeq" id="WP_182801973.1">
    <property type="nucleotide sequence ID" value="NZ_CP060007.1"/>
</dbReference>
<evidence type="ECO:0000256" key="1">
    <source>
        <dbReference type="SAM" id="Phobius"/>
    </source>
</evidence>
<protein>
    <recommendedName>
        <fullName evidence="4">DUF3185 domain-containing protein</fullName>
    </recommendedName>
</protein>
<dbReference type="Proteomes" id="UP000515344">
    <property type="component" value="Chromosome"/>
</dbReference>
<dbReference type="EMBL" id="CP060007">
    <property type="protein sequence ID" value="QNA43711.1"/>
    <property type="molecule type" value="Genomic_DNA"/>
</dbReference>
<feature type="transmembrane region" description="Helical" evidence="1">
    <location>
        <begin position="46"/>
        <end position="65"/>
    </location>
</feature>
<gene>
    <name evidence="2" type="ORF">H4075_16730</name>
</gene>
<sequence length="71" mass="7569">MKIFGIILIAAGILMLVLKGFSFTQEKKVVDIGPIEINAKEKKTIAWPTYAGIIALVAGVALVALDKKKAS</sequence>
<keyword evidence="1" id="KW-0472">Membrane</keyword>
<evidence type="ECO:0000313" key="3">
    <source>
        <dbReference type="Proteomes" id="UP000515344"/>
    </source>
</evidence>
<evidence type="ECO:0000313" key="2">
    <source>
        <dbReference type="EMBL" id="QNA43711.1"/>
    </source>
</evidence>
<keyword evidence="3" id="KW-1185">Reference proteome</keyword>
<proteinExistence type="predicted"/>
<dbReference type="AlphaFoldDB" id="A0A7G5XE08"/>
<keyword evidence="1" id="KW-1133">Transmembrane helix</keyword>
<evidence type="ECO:0008006" key="4">
    <source>
        <dbReference type="Google" id="ProtNLM"/>
    </source>
</evidence>